<comment type="caution">
    <text evidence="1">The sequence shown here is derived from an EMBL/GenBank/DDBJ whole genome shotgun (WGS) entry which is preliminary data.</text>
</comment>
<dbReference type="EMBL" id="CAMKVN010014054">
    <property type="protein sequence ID" value="CAI2196322.1"/>
    <property type="molecule type" value="Genomic_DNA"/>
</dbReference>
<keyword evidence="2" id="KW-1185">Reference proteome</keyword>
<organism evidence="1 2">
    <name type="scientific">Funneliformis geosporum</name>
    <dbReference type="NCBI Taxonomy" id="1117311"/>
    <lineage>
        <taxon>Eukaryota</taxon>
        <taxon>Fungi</taxon>
        <taxon>Fungi incertae sedis</taxon>
        <taxon>Mucoromycota</taxon>
        <taxon>Glomeromycotina</taxon>
        <taxon>Glomeromycetes</taxon>
        <taxon>Glomerales</taxon>
        <taxon>Glomeraceae</taxon>
        <taxon>Funneliformis</taxon>
    </lineage>
</organism>
<feature type="non-terminal residue" evidence="1">
    <location>
        <position position="56"/>
    </location>
</feature>
<accession>A0A9W4T7Z1</accession>
<name>A0A9W4T7Z1_9GLOM</name>
<dbReference type="Proteomes" id="UP001153678">
    <property type="component" value="Unassembled WGS sequence"/>
</dbReference>
<reference evidence="1" key="1">
    <citation type="submission" date="2022-08" db="EMBL/GenBank/DDBJ databases">
        <authorList>
            <person name="Kallberg Y."/>
            <person name="Tangrot J."/>
            <person name="Rosling A."/>
        </authorList>
    </citation>
    <scope>NUCLEOTIDE SEQUENCE</scope>
    <source>
        <strain evidence="1">Wild A</strain>
    </source>
</reference>
<proteinExistence type="predicted"/>
<dbReference type="AlphaFoldDB" id="A0A9W4T7Z1"/>
<evidence type="ECO:0000313" key="1">
    <source>
        <dbReference type="EMBL" id="CAI2196322.1"/>
    </source>
</evidence>
<gene>
    <name evidence="1" type="ORF">FWILDA_LOCUS17520</name>
</gene>
<protein>
    <submittedName>
        <fullName evidence="1">9424_t:CDS:1</fullName>
    </submittedName>
</protein>
<evidence type="ECO:0000313" key="2">
    <source>
        <dbReference type="Proteomes" id="UP001153678"/>
    </source>
</evidence>
<sequence length="56" mass="6379">MRHSKILPNFPENKAALIVQKTKNDNEAFIKDSNATCSFLEYNALYIPYNTFPGAE</sequence>